<dbReference type="GeneID" id="25741748"/>
<dbReference type="Proteomes" id="UP000054498">
    <property type="component" value="Unassembled WGS sequence"/>
</dbReference>
<organism evidence="2 3">
    <name type="scientific">Monoraphidium neglectum</name>
    <dbReference type="NCBI Taxonomy" id="145388"/>
    <lineage>
        <taxon>Eukaryota</taxon>
        <taxon>Viridiplantae</taxon>
        <taxon>Chlorophyta</taxon>
        <taxon>core chlorophytes</taxon>
        <taxon>Chlorophyceae</taxon>
        <taxon>CS clade</taxon>
        <taxon>Sphaeropleales</taxon>
        <taxon>Selenastraceae</taxon>
        <taxon>Monoraphidium</taxon>
    </lineage>
</organism>
<protein>
    <submittedName>
        <fullName evidence="2">Uncharacterized protein</fullName>
    </submittedName>
</protein>
<feature type="region of interest" description="Disordered" evidence="1">
    <location>
        <begin position="1"/>
        <end position="88"/>
    </location>
</feature>
<evidence type="ECO:0000256" key="1">
    <source>
        <dbReference type="SAM" id="MobiDB-lite"/>
    </source>
</evidence>
<gene>
    <name evidence="2" type="ORF">MNEG_8873</name>
</gene>
<evidence type="ECO:0000313" key="3">
    <source>
        <dbReference type="Proteomes" id="UP000054498"/>
    </source>
</evidence>
<feature type="compositionally biased region" description="Basic residues" evidence="1">
    <location>
        <begin position="62"/>
        <end position="72"/>
    </location>
</feature>
<dbReference type="AlphaFoldDB" id="A0A0D2M6T0"/>
<sequence length="364" mass="37469">MTTAPAAPAASTTPQQAATPAPLPSAAQRAVPGPAPLTRTALPLYTSSAPAAAAAAANGTAARRRRRRRQRRQASPSPSPAFLARPQQLQQLQPVGYSTAKERAEVVSAGSLQLPQRVQAASPTPTLPQAQQQAVFERLSSMLGGQVRGQAGAGAGSSSGDEHAQARAEGGDLGRRRRHRRLSARTLKQAPAGRGPPPDLAQLLLALTAPPVTTASQQQAVPPPINIAQPRPPGDAGGGAALSTGGAVAAGARNAAVVNVVRAEHGVVNPVNDVTVLNPRGQPQGQILQQQLTSIENDALSVGIDVARGGVVGEITSPVMPPPLTGRNLVNVWDCGRLVQQSYYGCSDGSCWASKPWRWNPGTV</sequence>
<dbReference type="KEGG" id="mng:MNEG_8873"/>
<name>A0A0D2M6T0_9CHLO</name>
<reference evidence="2 3" key="1">
    <citation type="journal article" date="2013" name="BMC Genomics">
        <title>Reconstruction of the lipid metabolism for the microalga Monoraphidium neglectum from its genome sequence reveals characteristics suitable for biofuel production.</title>
        <authorList>
            <person name="Bogen C."/>
            <person name="Al-Dilaimi A."/>
            <person name="Albersmeier A."/>
            <person name="Wichmann J."/>
            <person name="Grundmann M."/>
            <person name="Rupp O."/>
            <person name="Lauersen K.J."/>
            <person name="Blifernez-Klassen O."/>
            <person name="Kalinowski J."/>
            <person name="Goesmann A."/>
            <person name="Mussgnug J.H."/>
            <person name="Kruse O."/>
        </authorList>
    </citation>
    <scope>NUCLEOTIDE SEQUENCE [LARGE SCALE GENOMIC DNA]</scope>
    <source>
        <strain evidence="2 3">SAG 48.87</strain>
    </source>
</reference>
<feature type="compositionally biased region" description="Low complexity" evidence="1">
    <location>
        <begin position="47"/>
        <end position="61"/>
    </location>
</feature>
<dbReference type="RefSeq" id="XP_013898109.1">
    <property type="nucleotide sequence ID" value="XM_014042655.1"/>
</dbReference>
<proteinExistence type="predicted"/>
<keyword evidence="3" id="KW-1185">Reference proteome</keyword>
<evidence type="ECO:0000313" key="2">
    <source>
        <dbReference type="EMBL" id="KIY99089.1"/>
    </source>
</evidence>
<accession>A0A0D2M6T0</accession>
<dbReference type="EMBL" id="KK101960">
    <property type="protein sequence ID" value="KIY99089.1"/>
    <property type="molecule type" value="Genomic_DNA"/>
</dbReference>
<feature type="compositionally biased region" description="Basic and acidic residues" evidence="1">
    <location>
        <begin position="160"/>
        <end position="174"/>
    </location>
</feature>
<feature type="region of interest" description="Disordered" evidence="1">
    <location>
        <begin position="147"/>
        <end position="200"/>
    </location>
</feature>
<feature type="compositionally biased region" description="Low complexity" evidence="1">
    <location>
        <begin position="1"/>
        <end position="28"/>
    </location>
</feature>